<organism evidence="1 2">
    <name type="scientific">Candidatus Burkholderia verschuerenii</name>
    <dbReference type="NCBI Taxonomy" id="242163"/>
    <lineage>
        <taxon>Bacteria</taxon>
        <taxon>Pseudomonadati</taxon>
        <taxon>Pseudomonadota</taxon>
        <taxon>Betaproteobacteria</taxon>
        <taxon>Burkholderiales</taxon>
        <taxon>Burkholderiaceae</taxon>
        <taxon>Burkholderia</taxon>
    </lineage>
</organism>
<sequence length="89" mass="9817">MNKFQLEQNKAFKLANDLKQGGKGQIGVAGQAKVDRREQRKLDQAKGLVPFACKLDEKLVAQLKERALTNEGGLSEVLVELLVKAGLER</sequence>
<dbReference type="OrthoDB" id="8564304at2"/>
<protein>
    <submittedName>
        <fullName evidence="1">Uncharacterized protein</fullName>
    </submittedName>
</protein>
<dbReference type="RefSeq" id="WP_050454574.1">
    <property type="nucleotide sequence ID" value="NZ_LFJJ01000118.1"/>
</dbReference>
<keyword evidence="2" id="KW-1185">Reference proteome</keyword>
<dbReference type="PATRIC" id="fig|242163.4.peg.797"/>
<evidence type="ECO:0000313" key="2">
    <source>
        <dbReference type="Proteomes" id="UP000036959"/>
    </source>
</evidence>
<proteinExistence type="predicted"/>
<evidence type="ECO:0000313" key="1">
    <source>
        <dbReference type="EMBL" id="KND59561.1"/>
    </source>
</evidence>
<reference evidence="2" key="1">
    <citation type="submission" date="2015-06" db="EMBL/GenBank/DDBJ databases">
        <title>Comparative genomics of Burkholderia leaf nodule symbionts.</title>
        <authorList>
            <person name="Carlier A."/>
            <person name="Eberl L."/>
            <person name="Pinto-Carbo M."/>
        </authorList>
    </citation>
    <scope>NUCLEOTIDE SEQUENCE [LARGE SCALE GENOMIC DNA]</scope>
    <source>
        <strain evidence="2">UZHbot4</strain>
    </source>
</reference>
<comment type="caution">
    <text evidence="1">The sequence shown here is derived from an EMBL/GenBank/DDBJ whole genome shotgun (WGS) entry which is preliminary data.</text>
</comment>
<dbReference type="EMBL" id="LFJJ01000118">
    <property type="protein sequence ID" value="KND59561.1"/>
    <property type="molecule type" value="Genomic_DNA"/>
</dbReference>
<dbReference type="AlphaFoldDB" id="A0A0L0MBD2"/>
<gene>
    <name evidence="1" type="ORF">BVER_01246</name>
</gene>
<name>A0A0L0MBD2_9BURK</name>
<accession>A0A0L0MBD2</accession>
<dbReference type="Proteomes" id="UP000036959">
    <property type="component" value="Unassembled WGS sequence"/>
</dbReference>